<evidence type="ECO:0000256" key="1">
    <source>
        <dbReference type="ARBA" id="ARBA00008799"/>
    </source>
</evidence>
<keyword evidence="3" id="KW-1185">Reference proteome</keyword>
<dbReference type="GO" id="GO:0004805">
    <property type="term" value="F:trehalose-phosphatase activity"/>
    <property type="evidence" value="ECO:0007669"/>
    <property type="project" value="TreeGrafter"/>
</dbReference>
<dbReference type="PANTHER" id="PTHR10788:SF106">
    <property type="entry name" value="BCDNA.GH08860"/>
    <property type="match status" value="1"/>
</dbReference>
<dbReference type="Pfam" id="PF00982">
    <property type="entry name" value="Glyco_transf_20"/>
    <property type="match status" value="1"/>
</dbReference>
<protein>
    <submittedName>
        <fullName evidence="2">Trehalose-phosphate synthase</fullName>
        <ecNumber evidence="2">2.4.1.-</ecNumber>
    </submittedName>
</protein>
<dbReference type="CDD" id="cd03788">
    <property type="entry name" value="GT20_TPS"/>
    <property type="match status" value="1"/>
</dbReference>
<dbReference type="eggNOG" id="COG0380">
    <property type="taxonomic scope" value="Bacteria"/>
</dbReference>
<evidence type="ECO:0000313" key="2">
    <source>
        <dbReference type="EMBL" id="CDR35137.1"/>
    </source>
</evidence>
<gene>
    <name evidence="2" type="primary">otsA</name>
    <name evidence="2" type="ORF">CSEC_2331</name>
</gene>
<name>A0A090D0R6_9BACT</name>
<sequence length="498" mass="57369">MIKHQKNSITGRLIVVSNRLPIIITKKDGKPHIVPGSGGLITAMAPLLKKHKGIWIGWIGTHDFSEEEIAKALHEFEKEAGFKLVSISLTKEEIADYYEGFANEIIWPLFHDLHALCNFKPSYWKGYQSVNIKFAEKIKSIAKNLDFIWIHDYHLMLVGKYLKQNYFNYKLSFFLHIPFAPIDIFLKIPWRFEILRALLDFDSLGFQTQRDMRNFIYNAKALLKDAIFRGSGNKTLCLTDSTVTKVGVYPISIDFDEFEEKAKSPEVEKEVQSIRQSLPGRKLVFSVDRLDYTKGIPYRLEAIANFLKSFPEFHRKVNFIQVIVPSRTDIQGYIDLKEKIDKAVSQINSEYTSPGWIPIHYMFHSLTPVQLLGFYRASDVALVTPIKDGMNLVCKEYAAANIEEKGALVLSEFAGAACQLKEAFLINPYDVEGTSRSIYEALTLSEEKRHFRMKKLRQKIRKENIYFWLNSILESSGEHPISGVPDEYIPEECQKFNE</sequence>
<accession>A0A090D0R6</accession>
<dbReference type="RefSeq" id="WP_053332042.1">
    <property type="nucleotide sequence ID" value="NZ_CCEJ010000013.1"/>
</dbReference>
<dbReference type="Gene3D" id="3.40.50.2000">
    <property type="entry name" value="Glycogen Phosphorylase B"/>
    <property type="match status" value="2"/>
</dbReference>
<evidence type="ECO:0000313" key="3">
    <source>
        <dbReference type="Proteomes" id="UP000031552"/>
    </source>
</evidence>
<keyword evidence="2" id="KW-0808">Transferase</keyword>
<dbReference type="SUPFAM" id="SSF53756">
    <property type="entry name" value="UDP-Glycosyltransferase/glycogen phosphorylase"/>
    <property type="match status" value="1"/>
</dbReference>
<dbReference type="GO" id="GO:0003825">
    <property type="term" value="F:alpha,alpha-trehalose-phosphate synthase (UDP-forming) activity"/>
    <property type="evidence" value="ECO:0007669"/>
    <property type="project" value="TreeGrafter"/>
</dbReference>
<keyword evidence="2" id="KW-0328">Glycosyltransferase</keyword>
<dbReference type="STRING" id="1437425.CSEC_2331"/>
<dbReference type="OrthoDB" id="9761633at2"/>
<comment type="caution">
    <text evidence="2">The sequence shown here is derived from an EMBL/GenBank/DDBJ whole genome shotgun (WGS) entry which is preliminary data.</text>
</comment>
<dbReference type="EMBL" id="CCEJ010000013">
    <property type="protein sequence ID" value="CDR35137.1"/>
    <property type="molecule type" value="Genomic_DNA"/>
</dbReference>
<reference evidence="2" key="1">
    <citation type="submission" date="2013-12" db="EMBL/GenBank/DDBJ databases">
        <authorList>
            <person name="Linke B."/>
        </authorList>
    </citation>
    <scope>NUCLEOTIDE SEQUENCE [LARGE SCALE GENOMIC DNA]</scope>
    <source>
        <strain evidence="2">CRIB-18</strain>
    </source>
</reference>
<dbReference type="AlphaFoldDB" id="A0A090D0R6"/>
<organism evidence="2 3">
    <name type="scientific">Candidatus Criblamydia sequanensis CRIB-18</name>
    <dbReference type="NCBI Taxonomy" id="1437425"/>
    <lineage>
        <taxon>Bacteria</taxon>
        <taxon>Pseudomonadati</taxon>
        <taxon>Chlamydiota</taxon>
        <taxon>Chlamydiia</taxon>
        <taxon>Parachlamydiales</taxon>
        <taxon>Candidatus Criblamydiaceae</taxon>
        <taxon>Candidatus Criblamydia</taxon>
    </lineage>
</organism>
<dbReference type="EC" id="2.4.1.-" evidence="2"/>
<comment type="similarity">
    <text evidence="1">Belongs to the glycosyltransferase 20 family.</text>
</comment>
<dbReference type="GO" id="GO:0005829">
    <property type="term" value="C:cytosol"/>
    <property type="evidence" value="ECO:0007669"/>
    <property type="project" value="TreeGrafter"/>
</dbReference>
<dbReference type="InterPro" id="IPR001830">
    <property type="entry name" value="Glyco_trans_20"/>
</dbReference>
<reference evidence="2" key="2">
    <citation type="submission" date="2014-09" db="EMBL/GenBank/DDBJ databases">
        <title>Criblamydia sequanensis harbors a mega-plasmid encoding arsenite resistance.</title>
        <authorList>
            <person name="Bertelli C."/>
            <person name="Goesmann A."/>
            <person name="Greub G."/>
        </authorList>
    </citation>
    <scope>NUCLEOTIDE SEQUENCE [LARGE SCALE GENOMIC DNA]</scope>
    <source>
        <strain evidence="2">CRIB-18</strain>
    </source>
</reference>
<dbReference type="Proteomes" id="UP000031552">
    <property type="component" value="Unassembled WGS sequence"/>
</dbReference>
<dbReference type="GO" id="GO:0005992">
    <property type="term" value="P:trehalose biosynthetic process"/>
    <property type="evidence" value="ECO:0007669"/>
    <property type="project" value="InterPro"/>
</dbReference>
<proteinExistence type="inferred from homology"/>
<dbReference type="PANTHER" id="PTHR10788">
    <property type="entry name" value="TREHALOSE-6-PHOSPHATE SYNTHASE"/>
    <property type="match status" value="1"/>
</dbReference>